<dbReference type="PROSITE" id="PS50012">
    <property type="entry name" value="RCC1_3"/>
    <property type="match status" value="3"/>
</dbReference>
<evidence type="ECO:0000313" key="4">
    <source>
        <dbReference type="Proteomes" id="UP001320420"/>
    </source>
</evidence>
<feature type="repeat" description="RCC1" evidence="2">
    <location>
        <begin position="165"/>
        <end position="213"/>
    </location>
</feature>
<evidence type="ECO:0000256" key="1">
    <source>
        <dbReference type="ARBA" id="ARBA00022737"/>
    </source>
</evidence>
<reference evidence="3 4" key="1">
    <citation type="submission" date="2024-02" db="EMBL/GenBank/DDBJ databases">
        <title>De novo assembly and annotation of 12 fungi associated with fruit tree decline syndrome in Ontario, Canada.</title>
        <authorList>
            <person name="Sulman M."/>
            <person name="Ellouze W."/>
            <person name="Ilyukhin E."/>
        </authorList>
    </citation>
    <scope>NUCLEOTIDE SEQUENCE [LARGE SCALE GENOMIC DNA]</scope>
    <source>
        <strain evidence="3 4">M11/M66-122</strain>
    </source>
</reference>
<accession>A0AAN9UHU9</accession>
<evidence type="ECO:0000256" key="2">
    <source>
        <dbReference type="PROSITE-ProRule" id="PRU00235"/>
    </source>
</evidence>
<dbReference type="InterPro" id="IPR051709">
    <property type="entry name" value="Ub-ligase/GTPase-reg"/>
</dbReference>
<dbReference type="SUPFAM" id="SSF50985">
    <property type="entry name" value="RCC1/BLIP-II"/>
    <property type="match status" value="1"/>
</dbReference>
<dbReference type="EMBL" id="JAKJXP020000095">
    <property type="protein sequence ID" value="KAK7747027.1"/>
    <property type="molecule type" value="Genomic_DNA"/>
</dbReference>
<dbReference type="PANTHER" id="PTHR45622:SF70">
    <property type="entry name" value="SECRETION-REGULATING GUANINE NUCLEOTIDE EXCHANGE FACTOR"/>
    <property type="match status" value="1"/>
</dbReference>
<dbReference type="PANTHER" id="PTHR45622">
    <property type="entry name" value="UBIQUITIN-PROTEIN LIGASE E3A-RELATED"/>
    <property type="match status" value="1"/>
</dbReference>
<dbReference type="AlphaFoldDB" id="A0AAN9UHU9"/>
<keyword evidence="1" id="KW-0677">Repeat</keyword>
<comment type="caution">
    <text evidence="3">The sequence shown here is derived from an EMBL/GenBank/DDBJ whole genome shotgun (WGS) entry which is preliminary data.</text>
</comment>
<dbReference type="InterPro" id="IPR009091">
    <property type="entry name" value="RCC1/BLIP-II"/>
</dbReference>
<evidence type="ECO:0000313" key="3">
    <source>
        <dbReference type="EMBL" id="KAK7747027.1"/>
    </source>
</evidence>
<dbReference type="InterPro" id="IPR000408">
    <property type="entry name" value="Reg_chr_condens"/>
</dbReference>
<feature type="repeat" description="RCC1" evidence="2">
    <location>
        <begin position="214"/>
        <end position="266"/>
    </location>
</feature>
<feature type="repeat" description="RCC1" evidence="2">
    <location>
        <begin position="107"/>
        <end position="164"/>
    </location>
</feature>
<gene>
    <name evidence="3" type="ORF">SLS62_009284</name>
</gene>
<dbReference type="GO" id="GO:0005737">
    <property type="term" value="C:cytoplasm"/>
    <property type="evidence" value="ECO:0007669"/>
    <property type="project" value="TreeGrafter"/>
</dbReference>
<organism evidence="3 4">
    <name type="scientific">Diatrype stigma</name>
    <dbReference type="NCBI Taxonomy" id="117547"/>
    <lineage>
        <taxon>Eukaryota</taxon>
        <taxon>Fungi</taxon>
        <taxon>Dikarya</taxon>
        <taxon>Ascomycota</taxon>
        <taxon>Pezizomycotina</taxon>
        <taxon>Sordariomycetes</taxon>
        <taxon>Xylariomycetidae</taxon>
        <taxon>Xylariales</taxon>
        <taxon>Diatrypaceae</taxon>
        <taxon>Diatrype</taxon>
    </lineage>
</organism>
<dbReference type="Proteomes" id="UP001320420">
    <property type="component" value="Unassembled WGS sequence"/>
</dbReference>
<dbReference type="Pfam" id="PF13540">
    <property type="entry name" value="RCC1_2"/>
    <property type="match status" value="1"/>
</dbReference>
<dbReference type="Gene3D" id="2.130.10.30">
    <property type="entry name" value="Regulator of chromosome condensation 1/beta-lactamase-inhibitor protein II"/>
    <property type="match status" value="1"/>
</dbReference>
<sequence>MQLYATGFNAWRQLEFDGSSSPPDGPDNPDDIVSFRPVLKDHHIGRPYASLSYTLVYHEEKKLICQYASLSAAERGEAEASCTYAVPDGILQLAAYETGFAALSARGDVMTWGDERYCACLGREPTNASPAETPGIVQELRDLPTGKIKKIAAGGYVLLALTEGDDLYAWGGHPGRPALIEDISGSPMPVIVEEHDITDCAVGESHIIVLTEDGHVYMIGDNNNGQLGLTVSNVASWTKVAVPLALGQSIVAVEAGPRSSLVLTKHQAS</sequence>
<name>A0AAN9UHU9_9PEZI</name>
<proteinExistence type="predicted"/>
<keyword evidence="4" id="KW-1185">Reference proteome</keyword>
<protein>
    <submittedName>
        <fullName evidence="3">Uncharacterized protein</fullName>
    </submittedName>
</protein>